<keyword evidence="1" id="KW-0560">Oxidoreductase</keyword>
<dbReference type="SUPFAM" id="SSF69118">
    <property type="entry name" value="AhpD-like"/>
    <property type="match status" value="1"/>
</dbReference>
<dbReference type="Gene3D" id="1.20.1290.10">
    <property type="entry name" value="AhpD-like"/>
    <property type="match status" value="1"/>
</dbReference>
<organism evidence="1">
    <name type="scientific">hydrothermal vent metagenome</name>
    <dbReference type="NCBI Taxonomy" id="652676"/>
    <lineage>
        <taxon>unclassified sequences</taxon>
        <taxon>metagenomes</taxon>
        <taxon>ecological metagenomes</taxon>
    </lineage>
</organism>
<evidence type="ECO:0000313" key="1">
    <source>
        <dbReference type="EMBL" id="CUS52460.1"/>
    </source>
</evidence>
<dbReference type="PANTHER" id="PTHR35446:SF2">
    <property type="entry name" value="CARBOXYMUCONOLACTONE DECARBOXYLASE-LIKE DOMAIN-CONTAINING PROTEIN"/>
    <property type="match status" value="1"/>
</dbReference>
<sequence length="202" mass="22948">MSWIKTIPYESSSGYLRTLYDRVKGPDNNVDNIMMAHSLRPHTMDGHMVIYKNVLHHYSNSLPKWFLETIGVWVSLLNQCDYCVEHHFSGLKRLLNDDDRSNHLRQRLEAGDIESLDLTPRDKLALSYARQLTLRPAEMDASLVDELRGSGFEDGEILEINQVVAYFNYANRTVLGLGASTDGDILGLSPGNSQDPDDWRHG</sequence>
<keyword evidence="1" id="KW-0575">Peroxidase</keyword>
<gene>
    <name evidence="1" type="ORF">MGWOODY_XGa2590</name>
</gene>
<protein>
    <submittedName>
        <fullName evidence="1">Alkylhydroperoxidase AhpD family core domain protein</fullName>
    </submittedName>
</protein>
<dbReference type="AlphaFoldDB" id="A0A160TRH6"/>
<name>A0A160TRH6_9ZZZZ</name>
<dbReference type="EMBL" id="CZRL01000082">
    <property type="protein sequence ID" value="CUS52460.1"/>
    <property type="molecule type" value="Genomic_DNA"/>
</dbReference>
<dbReference type="InterPro" id="IPR010195">
    <property type="entry name" value="Uncharacterised_peroxidase-rel"/>
</dbReference>
<reference evidence="1" key="1">
    <citation type="submission" date="2015-10" db="EMBL/GenBank/DDBJ databases">
        <authorList>
            <person name="Gilbert D.G."/>
        </authorList>
    </citation>
    <scope>NUCLEOTIDE SEQUENCE</scope>
</reference>
<dbReference type="PANTHER" id="PTHR35446">
    <property type="entry name" value="SI:CH211-175M2.5"/>
    <property type="match status" value="1"/>
</dbReference>
<dbReference type="InterPro" id="IPR029032">
    <property type="entry name" value="AhpD-like"/>
</dbReference>
<proteinExistence type="predicted"/>
<dbReference type="NCBIfam" id="TIGR01926">
    <property type="entry name" value="peroxid_rel"/>
    <property type="match status" value="1"/>
</dbReference>
<accession>A0A160TRH6</accession>
<dbReference type="GO" id="GO:0004601">
    <property type="term" value="F:peroxidase activity"/>
    <property type="evidence" value="ECO:0007669"/>
    <property type="project" value="UniProtKB-KW"/>
</dbReference>